<keyword evidence="1" id="KW-0732">Signal</keyword>
<feature type="signal peptide" evidence="1">
    <location>
        <begin position="1"/>
        <end position="15"/>
    </location>
</feature>
<keyword evidence="3" id="KW-1185">Reference proteome</keyword>
<evidence type="ECO:0000313" key="2">
    <source>
        <dbReference type="EMBL" id="KZD03519.1"/>
    </source>
</evidence>
<gene>
    <name evidence="2" type="ORF">AUP43_12700</name>
</gene>
<feature type="chain" id="PRO_5012475386" evidence="1">
    <location>
        <begin position="16"/>
        <end position="101"/>
    </location>
</feature>
<proteinExistence type="predicted"/>
<protein>
    <submittedName>
        <fullName evidence="2">Uncharacterized protein</fullName>
    </submittedName>
</protein>
<organism evidence="2 3">
    <name type="scientific">Oceanibaculum pacificum</name>
    <dbReference type="NCBI Taxonomy" id="580166"/>
    <lineage>
        <taxon>Bacteria</taxon>
        <taxon>Pseudomonadati</taxon>
        <taxon>Pseudomonadota</taxon>
        <taxon>Alphaproteobacteria</taxon>
        <taxon>Rhodospirillales</taxon>
        <taxon>Oceanibaculaceae</taxon>
        <taxon>Oceanibaculum</taxon>
    </lineage>
</organism>
<evidence type="ECO:0000256" key="1">
    <source>
        <dbReference type="SAM" id="SignalP"/>
    </source>
</evidence>
<accession>A0A154VQK8</accession>
<dbReference type="Proteomes" id="UP000076400">
    <property type="component" value="Unassembled WGS sequence"/>
</dbReference>
<name>A0A154VQK8_9PROT</name>
<comment type="caution">
    <text evidence="2">The sequence shown here is derived from an EMBL/GenBank/DDBJ whole genome shotgun (WGS) entry which is preliminary data.</text>
</comment>
<evidence type="ECO:0000313" key="3">
    <source>
        <dbReference type="Proteomes" id="UP000076400"/>
    </source>
</evidence>
<sequence>MLVLSLLLAALPAAAQSHEPLRCIPKPRLSSTLEQVTLTGAERDRFVERYNSDGEKTNFDPDTVLLTRYPGMQVWTILLLRDNCVIQHHEVSDATIQRLRG</sequence>
<dbReference type="AlphaFoldDB" id="A0A154VQK8"/>
<dbReference type="EMBL" id="LPXN01000142">
    <property type="protein sequence ID" value="KZD03519.1"/>
    <property type="molecule type" value="Genomic_DNA"/>
</dbReference>
<reference evidence="2 3" key="1">
    <citation type="submission" date="2015-12" db="EMBL/GenBank/DDBJ databases">
        <title>Genome sequence of Oceanibaculum pacificum MCCC 1A02656.</title>
        <authorList>
            <person name="Lu L."/>
            <person name="Lai Q."/>
            <person name="Shao Z."/>
            <person name="Qian P."/>
        </authorList>
    </citation>
    <scope>NUCLEOTIDE SEQUENCE [LARGE SCALE GENOMIC DNA]</scope>
    <source>
        <strain evidence="2 3">MCCC 1A02656</strain>
    </source>
</reference>